<evidence type="ECO:0000313" key="2">
    <source>
        <dbReference type="EMBL" id="KAH9322667.1"/>
    </source>
</evidence>
<gene>
    <name evidence="2" type="ORF">KI387_017306</name>
</gene>
<feature type="region of interest" description="Disordered" evidence="1">
    <location>
        <begin position="29"/>
        <end position="49"/>
    </location>
</feature>
<accession>A0AA38GIC9</accession>
<evidence type="ECO:0000256" key="1">
    <source>
        <dbReference type="SAM" id="MobiDB-lite"/>
    </source>
</evidence>
<reference evidence="2 3" key="1">
    <citation type="journal article" date="2021" name="Nat. Plants">
        <title>The Taxus genome provides insights into paclitaxel biosynthesis.</title>
        <authorList>
            <person name="Xiong X."/>
            <person name="Gou J."/>
            <person name="Liao Q."/>
            <person name="Li Y."/>
            <person name="Zhou Q."/>
            <person name="Bi G."/>
            <person name="Li C."/>
            <person name="Du R."/>
            <person name="Wang X."/>
            <person name="Sun T."/>
            <person name="Guo L."/>
            <person name="Liang H."/>
            <person name="Lu P."/>
            <person name="Wu Y."/>
            <person name="Zhang Z."/>
            <person name="Ro D.K."/>
            <person name="Shang Y."/>
            <person name="Huang S."/>
            <person name="Yan J."/>
        </authorList>
    </citation>
    <scope>NUCLEOTIDE SEQUENCE [LARGE SCALE GENOMIC DNA]</scope>
    <source>
        <strain evidence="2">Ta-2019</strain>
    </source>
</reference>
<dbReference type="Proteomes" id="UP000824469">
    <property type="component" value="Unassembled WGS sequence"/>
</dbReference>
<evidence type="ECO:0000313" key="3">
    <source>
        <dbReference type="Proteomes" id="UP000824469"/>
    </source>
</evidence>
<dbReference type="EMBL" id="JAHRHJ020000003">
    <property type="protein sequence ID" value="KAH9322667.1"/>
    <property type="molecule type" value="Genomic_DNA"/>
</dbReference>
<sequence>VRVGFGDCMDTIWEAMVVAEGGEEEEMEIGGDAEASLGSGGFRETAELS</sequence>
<feature type="non-terminal residue" evidence="2">
    <location>
        <position position="1"/>
    </location>
</feature>
<proteinExistence type="predicted"/>
<dbReference type="AlphaFoldDB" id="A0AA38GIC9"/>
<organism evidence="2 3">
    <name type="scientific">Taxus chinensis</name>
    <name type="common">Chinese yew</name>
    <name type="synonym">Taxus wallichiana var. chinensis</name>
    <dbReference type="NCBI Taxonomy" id="29808"/>
    <lineage>
        <taxon>Eukaryota</taxon>
        <taxon>Viridiplantae</taxon>
        <taxon>Streptophyta</taxon>
        <taxon>Embryophyta</taxon>
        <taxon>Tracheophyta</taxon>
        <taxon>Spermatophyta</taxon>
        <taxon>Pinopsida</taxon>
        <taxon>Pinidae</taxon>
        <taxon>Conifers II</taxon>
        <taxon>Cupressales</taxon>
        <taxon>Taxaceae</taxon>
        <taxon>Taxus</taxon>
    </lineage>
</organism>
<protein>
    <submittedName>
        <fullName evidence="2">Uncharacterized protein</fullName>
    </submittedName>
</protein>
<name>A0AA38GIC9_TAXCH</name>
<comment type="caution">
    <text evidence="2">The sequence shown here is derived from an EMBL/GenBank/DDBJ whole genome shotgun (WGS) entry which is preliminary data.</text>
</comment>
<keyword evidence="3" id="KW-1185">Reference proteome</keyword>